<reference evidence="1" key="1">
    <citation type="journal article" date="2014" name="Front. Microbiol.">
        <title>High frequency of phylogenetically diverse reductive dehalogenase-homologous genes in deep subseafloor sedimentary metagenomes.</title>
        <authorList>
            <person name="Kawai M."/>
            <person name="Futagami T."/>
            <person name="Toyoda A."/>
            <person name="Takaki Y."/>
            <person name="Nishi S."/>
            <person name="Hori S."/>
            <person name="Arai W."/>
            <person name="Tsubouchi T."/>
            <person name="Morono Y."/>
            <person name="Uchiyama I."/>
            <person name="Ito T."/>
            <person name="Fujiyama A."/>
            <person name="Inagaki F."/>
            <person name="Takami H."/>
        </authorList>
    </citation>
    <scope>NUCLEOTIDE SEQUENCE</scope>
    <source>
        <strain evidence="1">Expedition CK06-06</strain>
    </source>
</reference>
<sequence>MKHFLSGSKSEFIQKHSSGTRVLLCQPWDHFDEGKIDAKKHLKSRWNLPNYGMVLLGTIAQKAGYTVKIFDAESELVMKGEGNPAYILNYRIPLLISCFHPDILGISCISARWPEAYQMAQAFNREREKGSNFKLTTIVRSFYYSFGNK</sequence>
<gene>
    <name evidence="1" type="ORF">S06H3_18206</name>
</gene>
<organism evidence="1">
    <name type="scientific">marine sediment metagenome</name>
    <dbReference type="NCBI Taxonomy" id="412755"/>
    <lineage>
        <taxon>unclassified sequences</taxon>
        <taxon>metagenomes</taxon>
        <taxon>ecological metagenomes</taxon>
    </lineage>
</organism>
<evidence type="ECO:0000313" key="1">
    <source>
        <dbReference type="EMBL" id="GAI13346.1"/>
    </source>
</evidence>
<dbReference type="AlphaFoldDB" id="X1M5I6"/>
<protein>
    <recommendedName>
        <fullName evidence="2">B12-binding domain-containing protein</fullName>
    </recommendedName>
</protein>
<accession>X1M5I6</accession>
<name>X1M5I6_9ZZZZ</name>
<proteinExistence type="predicted"/>
<evidence type="ECO:0008006" key="2">
    <source>
        <dbReference type="Google" id="ProtNLM"/>
    </source>
</evidence>
<comment type="caution">
    <text evidence="1">The sequence shown here is derived from an EMBL/GenBank/DDBJ whole genome shotgun (WGS) entry which is preliminary data.</text>
</comment>
<dbReference type="EMBL" id="BARV01009187">
    <property type="protein sequence ID" value="GAI13346.1"/>
    <property type="molecule type" value="Genomic_DNA"/>
</dbReference>